<feature type="domain" description="NAD(P)-binding" evidence="3">
    <location>
        <begin position="11"/>
        <end position="164"/>
    </location>
</feature>
<comment type="caution">
    <text evidence="4">The sequence shown here is derived from an EMBL/GenBank/DDBJ whole genome shotgun (WGS) entry which is preliminary data.</text>
</comment>
<evidence type="ECO:0000313" key="6">
    <source>
        <dbReference type="Proteomes" id="UP000247702"/>
    </source>
</evidence>
<sequence length="240" mass="26618">MSAERSALFLGATGAVGKTLLVDLLKSGSYKTITTIGRREFEYTGPNKEALIQKVVSFDNLDDHKEAFAGSYDTVFCTLGTTKAEAGSAENFVKIDKDYVINAAKLIKQQNPSVDIQFLYCSSTGANANSSFLYMKTKGEIERELAEVGFNKIAIFRPGFLKADRVRANVSYFEILFVFLISLLDYIVPKKAVVHVDVVGRAMRKVATEEAEYEDPDIIILDNGTLIETINHKRIHEIGD</sequence>
<dbReference type="STRING" id="94130.A0A2Z6SFG0"/>
<dbReference type="EMBL" id="BEXD01003934">
    <property type="protein sequence ID" value="GBC04207.1"/>
    <property type="molecule type" value="Genomic_DNA"/>
</dbReference>
<comment type="subcellular location">
    <subcellularLocation>
        <location evidence="1">Mitochondrion outer membrane</location>
        <topology evidence="1">Peripheral membrane protein</topology>
    </subcellularLocation>
</comment>
<dbReference type="EMBL" id="BLAL01000040">
    <property type="protein sequence ID" value="GES78909.1"/>
    <property type="molecule type" value="Genomic_DNA"/>
</dbReference>
<accession>A0A2Z6SFG0</accession>
<gene>
    <name evidence="5" type="ORF">RCL2_000622100</name>
    <name evidence="4" type="ORF">RclHR1_05570008</name>
</gene>
<dbReference type="Proteomes" id="UP000247702">
    <property type="component" value="Unassembled WGS sequence"/>
</dbReference>
<dbReference type="GO" id="GO:0005741">
    <property type="term" value="C:mitochondrial outer membrane"/>
    <property type="evidence" value="ECO:0007669"/>
    <property type="project" value="UniProtKB-SubCell"/>
</dbReference>
<dbReference type="Gene3D" id="3.40.50.720">
    <property type="entry name" value="NAD(P)-binding Rossmann-like Domain"/>
    <property type="match status" value="1"/>
</dbReference>
<evidence type="ECO:0000259" key="3">
    <source>
        <dbReference type="Pfam" id="PF13460"/>
    </source>
</evidence>
<evidence type="ECO:0000313" key="4">
    <source>
        <dbReference type="EMBL" id="GBC04207.1"/>
    </source>
</evidence>
<organism evidence="4 6">
    <name type="scientific">Rhizophagus clarus</name>
    <dbReference type="NCBI Taxonomy" id="94130"/>
    <lineage>
        <taxon>Eukaryota</taxon>
        <taxon>Fungi</taxon>
        <taxon>Fungi incertae sedis</taxon>
        <taxon>Mucoromycota</taxon>
        <taxon>Glomeromycotina</taxon>
        <taxon>Glomeromycetes</taxon>
        <taxon>Glomerales</taxon>
        <taxon>Glomeraceae</taxon>
        <taxon>Rhizophagus</taxon>
    </lineage>
</organism>
<name>A0A2Z6SFG0_9GLOM</name>
<dbReference type="InterPro" id="IPR016040">
    <property type="entry name" value="NAD(P)-bd_dom"/>
</dbReference>
<dbReference type="PANTHER" id="PTHR14097">
    <property type="entry name" value="OXIDOREDUCTASE HTATIP2"/>
    <property type="match status" value="1"/>
</dbReference>
<dbReference type="InterPro" id="IPR036291">
    <property type="entry name" value="NAD(P)-bd_dom_sf"/>
</dbReference>
<dbReference type="GO" id="GO:0051170">
    <property type="term" value="P:import into nucleus"/>
    <property type="evidence" value="ECO:0007669"/>
    <property type="project" value="TreeGrafter"/>
</dbReference>
<reference evidence="4 6" key="1">
    <citation type="submission" date="2017-11" db="EMBL/GenBank/DDBJ databases">
        <title>The genome of Rhizophagus clarus HR1 reveals common genetic basis of auxotrophy among arbuscular mycorrhizal fungi.</title>
        <authorList>
            <person name="Kobayashi Y."/>
        </authorList>
    </citation>
    <scope>NUCLEOTIDE SEQUENCE [LARGE SCALE GENOMIC DNA]</scope>
    <source>
        <strain evidence="4 6">HR1</strain>
    </source>
</reference>
<dbReference type="OrthoDB" id="430436at2759"/>
<dbReference type="Pfam" id="PF13460">
    <property type="entry name" value="NAD_binding_10"/>
    <property type="match status" value="1"/>
</dbReference>
<protein>
    <submittedName>
        <fullName evidence="5">Oxidoreductase HTATIP2 isoform X2</fullName>
    </submittedName>
</protein>
<evidence type="ECO:0000256" key="1">
    <source>
        <dbReference type="ARBA" id="ARBA00004450"/>
    </source>
</evidence>
<reference evidence="5" key="2">
    <citation type="submission" date="2019-10" db="EMBL/GenBank/DDBJ databases">
        <title>Conservation and host-specific expression of non-tandemly repeated heterogenous ribosome RNA gene in arbuscular mycorrhizal fungi.</title>
        <authorList>
            <person name="Maeda T."/>
            <person name="Kobayashi Y."/>
            <person name="Nakagawa T."/>
            <person name="Ezawa T."/>
            <person name="Yamaguchi K."/>
            <person name="Bino T."/>
            <person name="Nishimoto Y."/>
            <person name="Shigenobu S."/>
            <person name="Kawaguchi M."/>
        </authorList>
    </citation>
    <scope>NUCLEOTIDE SEQUENCE</scope>
    <source>
        <strain evidence="5">HR1</strain>
    </source>
</reference>
<dbReference type="AlphaFoldDB" id="A0A2Z6SFG0"/>
<keyword evidence="6" id="KW-1185">Reference proteome</keyword>
<evidence type="ECO:0000256" key="2">
    <source>
        <dbReference type="ARBA" id="ARBA00006617"/>
    </source>
</evidence>
<evidence type="ECO:0000313" key="5">
    <source>
        <dbReference type="EMBL" id="GES78909.1"/>
    </source>
</evidence>
<proteinExistence type="inferred from homology"/>
<dbReference type="PANTHER" id="PTHR14097:SF7">
    <property type="entry name" value="OXIDOREDUCTASE HTATIP2"/>
    <property type="match status" value="1"/>
</dbReference>
<dbReference type="SUPFAM" id="SSF51735">
    <property type="entry name" value="NAD(P)-binding Rossmann-fold domains"/>
    <property type="match status" value="1"/>
</dbReference>
<comment type="similarity">
    <text evidence="2">Belongs to the FMP52 family.</text>
</comment>
<dbReference type="Proteomes" id="UP000615446">
    <property type="component" value="Unassembled WGS sequence"/>
</dbReference>